<evidence type="ECO:0000256" key="7">
    <source>
        <dbReference type="ARBA" id="ARBA00071006"/>
    </source>
</evidence>
<feature type="coiled-coil region" evidence="9">
    <location>
        <begin position="3"/>
        <end position="30"/>
    </location>
</feature>
<comment type="similarity">
    <text evidence="1">Belongs to the thioredoxin family.</text>
</comment>
<feature type="domain" description="Thioredoxin" evidence="10">
    <location>
        <begin position="18"/>
        <end position="130"/>
    </location>
</feature>
<dbReference type="FunFam" id="3.40.30.10:FF:000259">
    <property type="entry name" value="Thioredoxin-like protein Clot"/>
    <property type="match status" value="1"/>
</dbReference>
<dbReference type="Pfam" id="PF06110">
    <property type="entry name" value="TXD17-like_Trx"/>
    <property type="match status" value="1"/>
</dbReference>
<keyword evidence="9" id="KW-0175">Coiled coil</keyword>
<evidence type="ECO:0000256" key="4">
    <source>
        <dbReference type="ARBA" id="ARBA00023157"/>
    </source>
</evidence>
<keyword evidence="5" id="KW-0676">Redox-active center</keyword>
<evidence type="ECO:0000256" key="9">
    <source>
        <dbReference type="SAM" id="Coils"/>
    </source>
</evidence>
<dbReference type="SUPFAM" id="SSF52833">
    <property type="entry name" value="Thioredoxin-like"/>
    <property type="match status" value="1"/>
</dbReference>
<dbReference type="AlphaFoldDB" id="A0AAW1HEP2"/>
<proteinExistence type="inferred from homology"/>
<evidence type="ECO:0000256" key="8">
    <source>
        <dbReference type="ARBA" id="ARBA00083188"/>
    </source>
</evidence>
<evidence type="ECO:0000256" key="1">
    <source>
        <dbReference type="ARBA" id="ARBA00008987"/>
    </source>
</evidence>
<dbReference type="PANTHER" id="PTHR12452">
    <property type="entry name" value="42-9-9 PROTEIN-RELATED"/>
    <property type="match status" value="1"/>
</dbReference>
<comment type="function">
    <text evidence="6">Probable thiol-disulfide oxidoreductase that may participate in various redox reactions.</text>
</comment>
<dbReference type="Gene3D" id="3.40.30.10">
    <property type="entry name" value="Glutaredoxin"/>
    <property type="match status" value="1"/>
</dbReference>
<comment type="caution">
    <text evidence="11">The sequence shown here is derived from an EMBL/GenBank/DDBJ whole genome shotgun (WGS) entry which is preliminary data.</text>
</comment>
<evidence type="ECO:0000256" key="3">
    <source>
        <dbReference type="ARBA" id="ARBA00022982"/>
    </source>
</evidence>
<evidence type="ECO:0000313" key="12">
    <source>
        <dbReference type="Proteomes" id="UP001443914"/>
    </source>
</evidence>
<dbReference type="GO" id="GO:0047134">
    <property type="term" value="F:protein-disulfide reductase [NAD(P)H] activity"/>
    <property type="evidence" value="ECO:0007669"/>
    <property type="project" value="InterPro"/>
</dbReference>
<keyword evidence="12" id="KW-1185">Reference proteome</keyword>
<keyword evidence="3" id="KW-0249">Electron transport</keyword>
<evidence type="ECO:0000313" key="11">
    <source>
        <dbReference type="EMBL" id="KAK9674573.1"/>
    </source>
</evidence>
<dbReference type="InterPro" id="IPR045108">
    <property type="entry name" value="TXNDC17-like"/>
</dbReference>
<evidence type="ECO:0000256" key="2">
    <source>
        <dbReference type="ARBA" id="ARBA00022448"/>
    </source>
</evidence>
<evidence type="ECO:0000256" key="5">
    <source>
        <dbReference type="ARBA" id="ARBA00023284"/>
    </source>
</evidence>
<protein>
    <recommendedName>
        <fullName evidence="7">Thioredoxin-like protein Clot</fullName>
    </recommendedName>
    <alternativeName>
        <fullName evidence="8">Thioredoxin Clot</fullName>
    </alternativeName>
</protein>
<dbReference type="PANTHER" id="PTHR12452:SF0">
    <property type="entry name" value="THIOREDOXIN DOMAIN-CONTAINING PROTEIN 17"/>
    <property type="match status" value="1"/>
</dbReference>
<dbReference type="InterPro" id="IPR010357">
    <property type="entry name" value="TXNDC17_dom"/>
</dbReference>
<gene>
    <name evidence="11" type="ORF">RND81_12G241600</name>
</gene>
<reference evidence="11" key="1">
    <citation type="submission" date="2024-03" db="EMBL/GenBank/DDBJ databases">
        <title>WGS assembly of Saponaria officinalis var. Norfolk2.</title>
        <authorList>
            <person name="Jenkins J."/>
            <person name="Shu S."/>
            <person name="Grimwood J."/>
            <person name="Barry K."/>
            <person name="Goodstein D."/>
            <person name="Schmutz J."/>
            <person name="Leebens-Mack J."/>
            <person name="Osbourn A."/>
        </authorList>
    </citation>
    <scope>NUCLEOTIDE SEQUENCE [LARGE SCALE GENOMIC DNA]</scope>
    <source>
        <strain evidence="11">JIC</strain>
    </source>
</reference>
<evidence type="ECO:0000256" key="6">
    <source>
        <dbReference type="ARBA" id="ARBA00056742"/>
    </source>
</evidence>
<keyword evidence="2" id="KW-0813">Transport</keyword>
<accession>A0AAW1HEP2</accession>
<name>A0AAW1HEP2_SAPOF</name>
<sequence length="133" mass="14920">MGFKKMDASVTNLEEKLAKFEAEAVNHKTNLILFLADVDPATSLSWCPDCVRAEPVIYRKLEEAGEGVSLLRAYVGDKATWRNPQHPWRVDPRFHLTAVPTLLLWHNHSVSARLDDHQAHLPDNISALLASSP</sequence>
<organism evidence="11 12">
    <name type="scientific">Saponaria officinalis</name>
    <name type="common">Common soapwort</name>
    <name type="synonym">Lychnis saponaria</name>
    <dbReference type="NCBI Taxonomy" id="3572"/>
    <lineage>
        <taxon>Eukaryota</taxon>
        <taxon>Viridiplantae</taxon>
        <taxon>Streptophyta</taxon>
        <taxon>Embryophyta</taxon>
        <taxon>Tracheophyta</taxon>
        <taxon>Spermatophyta</taxon>
        <taxon>Magnoliopsida</taxon>
        <taxon>eudicotyledons</taxon>
        <taxon>Gunneridae</taxon>
        <taxon>Pentapetalae</taxon>
        <taxon>Caryophyllales</taxon>
        <taxon>Caryophyllaceae</taxon>
        <taxon>Caryophylleae</taxon>
        <taxon>Saponaria</taxon>
    </lineage>
</organism>
<dbReference type="InterPro" id="IPR036249">
    <property type="entry name" value="Thioredoxin-like_sf"/>
</dbReference>
<keyword evidence="4" id="KW-1015">Disulfide bond</keyword>
<dbReference type="EMBL" id="JBDFQZ010000012">
    <property type="protein sequence ID" value="KAK9674573.1"/>
    <property type="molecule type" value="Genomic_DNA"/>
</dbReference>
<evidence type="ECO:0000259" key="10">
    <source>
        <dbReference type="Pfam" id="PF06110"/>
    </source>
</evidence>
<dbReference type="GO" id="GO:0005829">
    <property type="term" value="C:cytosol"/>
    <property type="evidence" value="ECO:0007669"/>
    <property type="project" value="TreeGrafter"/>
</dbReference>
<dbReference type="Proteomes" id="UP001443914">
    <property type="component" value="Unassembled WGS sequence"/>
</dbReference>